<sequence length="54" mass="6193">MQVIQTDYISCLECWYYTPEGCAGGKDDSYPCRFDEDDSQNDYAVRRKGGDIVD</sequence>
<proteinExistence type="predicted"/>
<protein>
    <submittedName>
        <fullName evidence="1">Uncharacterized protein</fullName>
    </submittedName>
</protein>
<reference evidence="1" key="1">
    <citation type="journal article" date="2015" name="Nature">
        <title>Complex archaea that bridge the gap between prokaryotes and eukaryotes.</title>
        <authorList>
            <person name="Spang A."/>
            <person name="Saw J.H."/>
            <person name="Jorgensen S.L."/>
            <person name="Zaremba-Niedzwiedzka K."/>
            <person name="Martijn J."/>
            <person name="Lind A.E."/>
            <person name="van Eijk R."/>
            <person name="Schleper C."/>
            <person name="Guy L."/>
            <person name="Ettema T.J."/>
        </authorList>
    </citation>
    <scope>NUCLEOTIDE SEQUENCE</scope>
</reference>
<dbReference type="AlphaFoldDB" id="A0A0F9KDQ5"/>
<name>A0A0F9KDQ5_9ZZZZ</name>
<organism evidence="1">
    <name type="scientific">marine sediment metagenome</name>
    <dbReference type="NCBI Taxonomy" id="412755"/>
    <lineage>
        <taxon>unclassified sequences</taxon>
        <taxon>metagenomes</taxon>
        <taxon>ecological metagenomes</taxon>
    </lineage>
</organism>
<gene>
    <name evidence="1" type="ORF">LCGC14_1340400</name>
</gene>
<dbReference type="EMBL" id="LAZR01008193">
    <property type="protein sequence ID" value="KKM80394.1"/>
    <property type="molecule type" value="Genomic_DNA"/>
</dbReference>
<evidence type="ECO:0000313" key="1">
    <source>
        <dbReference type="EMBL" id="KKM80394.1"/>
    </source>
</evidence>
<comment type="caution">
    <text evidence="1">The sequence shown here is derived from an EMBL/GenBank/DDBJ whole genome shotgun (WGS) entry which is preliminary data.</text>
</comment>
<accession>A0A0F9KDQ5</accession>